<protein>
    <submittedName>
        <fullName evidence="1">Uncharacterized protein</fullName>
    </submittedName>
</protein>
<evidence type="ECO:0000313" key="1">
    <source>
        <dbReference type="EMBL" id="CAF2071351.1"/>
    </source>
</evidence>
<reference evidence="1" key="1">
    <citation type="submission" date="2021-02" db="EMBL/GenBank/DDBJ databases">
        <authorList>
            <person name="Nowell W R."/>
        </authorList>
    </citation>
    <scope>NUCLEOTIDE SEQUENCE</scope>
</reference>
<accession>A0A816RBN1</accession>
<dbReference type="AlphaFoldDB" id="A0A816RBN1"/>
<dbReference type="Proteomes" id="UP000663824">
    <property type="component" value="Unassembled WGS sequence"/>
</dbReference>
<gene>
    <name evidence="1" type="ORF">MBJ925_LOCUS16774</name>
</gene>
<organism evidence="1 2">
    <name type="scientific">Rotaria magnacalcarata</name>
    <dbReference type="NCBI Taxonomy" id="392030"/>
    <lineage>
        <taxon>Eukaryota</taxon>
        <taxon>Metazoa</taxon>
        <taxon>Spiralia</taxon>
        <taxon>Gnathifera</taxon>
        <taxon>Rotifera</taxon>
        <taxon>Eurotatoria</taxon>
        <taxon>Bdelloidea</taxon>
        <taxon>Philodinida</taxon>
        <taxon>Philodinidae</taxon>
        <taxon>Rotaria</taxon>
    </lineage>
</organism>
<evidence type="ECO:0000313" key="2">
    <source>
        <dbReference type="Proteomes" id="UP000663824"/>
    </source>
</evidence>
<proteinExistence type="predicted"/>
<comment type="caution">
    <text evidence="1">The sequence shown here is derived from an EMBL/GenBank/DDBJ whole genome shotgun (WGS) entry which is preliminary data.</text>
</comment>
<name>A0A816RBN1_9BILA</name>
<dbReference type="EMBL" id="CAJNRE010008208">
    <property type="protein sequence ID" value="CAF2071351.1"/>
    <property type="molecule type" value="Genomic_DNA"/>
</dbReference>
<feature type="non-terminal residue" evidence="1">
    <location>
        <position position="1"/>
    </location>
</feature>
<sequence length="31" mass="3307">MHAKALLCGGVILMLLMFSIALVNGEDDDDT</sequence>